<proteinExistence type="predicted"/>
<feature type="transmembrane region" description="Helical" evidence="6">
    <location>
        <begin position="59"/>
        <end position="78"/>
    </location>
</feature>
<comment type="caution">
    <text evidence="8">The sequence shown here is derived from an EMBL/GenBank/DDBJ whole genome shotgun (WGS) entry which is preliminary data.</text>
</comment>
<gene>
    <name evidence="8" type="ORF">ACFQJ4_03835</name>
</gene>
<keyword evidence="4 6" id="KW-1133">Transmembrane helix</keyword>
<dbReference type="GeneID" id="79266110"/>
<name>A0ABD5ZLZ7_9EURY</name>
<accession>A0ABD5ZLZ7</accession>
<evidence type="ECO:0000313" key="9">
    <source>
        <dbReference type="Proteomes" id="UP001596398"/>
    </source>
</evidence>
<feature type="transmembrane region" description="Helical" evidence="6">
    <location>
        <begin position="110"/>
        <end position="129"/>
    </location>
</feature>
<sequence>MSDDDSDRVVPDRDTTDVVGARIAAQVVDTVALFVQLVAVTVLLGALVRPSTETGVEGLAFLALFTLPLYGGLLEGFWNGQTLGKRLLGIRVVDRRGRDPGVGAAFLRNVPAVVLFSWVTTAVALAAIATGDRRQRVFDGVAGTHVVDATGGRGGARR</sequence>
<organism evidence="8 9">
    <name type="scientific">Halosegnis marinus</name>
    <dbReference type="NCBI Taxonomy" id="3034023"/>
    <lineage>
        <taxon>Archaea</taxon>
        <taxon>Methanobacteriati</taxon>
        <taxon>Methanobacteriota</taxon>
        <taxon>Stenosarchaea group</taxon>
        <taxon>Halobacteria</taxon>
        <taxon>Halobacteriales</taxon>
        <taxon>Natronomonadaceae</taxon>
        <taxon>Halosegnis</taxon>
    </lineage>
</organism>
<keyword evidence="5 6" id="KW-0472">Membrane</keyword>
<dbReference type="PANTHER" id="PTHR36115">
    <property type="entry name" value="PROLINE-RICH ANTIGEN HOMOLOG-RELATED"/>
    <property type="match status" value="1"/>
</dbReference>
<dbReference type="InterPro" id="IPR051791">
    <property type="entry name" value="Pra-immunoreactive"/>
</dbReference>
<evidence type="ECO:0000256" key="2">
    <source>
        <dbReference type="ARBA" id="ARBA00022475"/>
    </source>
</evidence>
<dbReference type="GO" id="GO:0005886">
    <property type="term" value="C:plasma membrane"/>
    <property type="evidence" value="ECO:0007669"/>
    <property type="project" value="UniProtKB-SubCell"/>
</dbReference>
<protein>
    <submittedName>
        <fullName evidence="8">RDD family protein</fullName>
    </submittedName>
</protein>
<feature type="transmembrane region" description="Helical" evidence="6">
    <location>
        <begin position="23"/>
        <end position="47"/>
    </location>
</feature>
<dbReference type="AlphaFoldDB" id="A0ABD5ZLZ7"/>
<keyword evidence="2" id="KW-1003">Cell membrane</keyword>
<keyword evidence="9" id="KW-1185">Reference proteome</keyword>
<feature type="domain" description="RDD" evidence="7">
    <location>
        <begin position="19"/>
        <end position="142"/>
    </location>
</feature>
<reference evidence="8 9" key="1">
    <citation type="journal article" date="2019" name="Int. J. Syst. Evol. Microbiol.">
        <title>The Global Catalogue of Microorganisms (GCM) 10K type strain sequencing project: providing services to taxonomists for standard genome sequencing and annotation.</title>
        <authorList>
            <consortium name="The Broad Institute Genomics Platform"/>
            <consortium name="The Broad Institute Genome Sequencing Center for Infectious Disease"/>
            <person name="Wu L."/>
            <person name="Ma J."/>
        </authorList>
    </citation>
    <scope>NUCLEOTIDE SEQUENCE [LARGE SCALE GENOMIC DNA]</scope>
    <source>
        <strain evidence="8 9">DT85</strain>
    </source>
</reference>
<dbReference type="InterPro" id="IPR010432">
    <property type="entry name" value="RDD"/>
</dbReference>
<evidence type="ECO:0000259" key="7">
    <source>
        <dbReference type="Pfam" id="PF06271"/>
    </source>
</evidence>
<evidence type="ECO:0000256" key="5">
    <source>
        <dbReference type="ARBA" id="ARBA00023136"/>
    </source>
</evidence>
<evidence type="ECO:0000256" key="4">
    <source>
        <dbReference type="ARBA" id="ARBA00022989"/>
    </source>
</evidence>
<dbReference type="Pfam" id="PF06271">
    <property type="entry name" value="RDD"/>
    <property type="match status" value="1"/>
</dbReference>
<dbReference type="RefSeq" id="WP_276235450.1">
    <property type="nucleotide sequence ID" value="NZ_CP119802.1"/>
</dbReference>
<evidence type="ECO:0000313" key="8">
    <source>
        <dbReference type="EMBL" id="MFC7234443.1"/>
    </source>
</evidence>
<keyword evidence="3 6" id="KW-0812">Transmembrane</keyword>
<dbReference type="Proteomes" id="UP001596398">
    <property type="component" value="Unassembled WGS sequence"/>
</dbReference>
<evidence type="ECO:0000256" key="3">
    <source>
        <dbReference type="ARBA" id="ARBA00022692"/>
    </source>
</evidence>
<dbReference type="EMBL" id="JBHTAP010000001">
    <property type="protein sequence ID" value="MFC7234443.1"/>
    <property type="molecule type" value="Genomic_DNA"/>
</dbReference>
<evidence type="ECO:0000256" key="6">
    <source>
        <dbReference type="SAM" id="Phobius"/>
    </source>
</evidence>
<evidence type="ECO:0000256" key="1">
    <source>
        <dbReference type="ARBA" id="ARBA00004651"/>
    </source>
</evidence>
<comment type="subcellular location">
    <subcellularLocation>
        <location evidence="1">Cell membrane</location>
        <topology evidence="1">Multi-pass membrane protein</topology>
    </subcellularLocation>
</comment>